<keyword evidence="3" id="KW-1185">Reference proteome</keyword>
<dbReference type="SMART" id="SM00034">
    <property type="entry name" value="CLECT"/>
    <property type="match status" value="2"/>
</dbReference>
<dbReference type="InterPro" id="IPR016186">
    <property type="entry name" value="C-type_lectin-like/link_sf"/>
</dbReference>
<name>A0AAV4DNH7_9GAST</name>
<accession>A0AAV4DNH7</accession>
<comment type="caution">
    <text evidence="2">The sequence shown here is derived from an EMBL/GenBank/DDBJ whole genome shotgun (WGS) entry which is preliminary data.</text>
</comment>
<sequence>MPISAAQSQCPDGWSFFEGSCYYIGAEGYDFLEARRYCDSVDGELALISSSKENAFIMSLLQNDNATGAWIGLGLYRRSGKLEWRGLHWSYTVSFSNWTVTDQKTQAAIAASQRSRNIRCAALGNQHDWAWEARDCDVGDGMKFVCKSCALQQICTDRTCFRLLCVAESYSTTKRICENLGGSLASVRTEEESDAIKDFLNQASMPRDRSWAHYRPTVYLAGSYDRTEGDWYWYTTGQRENISSGFTDWSDSEPNNCGIGCTKENCMAMSANQDWKWTDVRCHTRRAALCEI</sequence>
<dbReference type="CDD" id="cd00037">
    <property type="entry name" value="CLECT"/>
    <property type="match status" value="1"/>
</dbReference>
<organism evidence="2 3">
    <name type="scientific">Plakobranchus ocellatus</name>
    <dbReference type="NCBI Taxonomy" id="259542"/>
    <lineage>
        <taxon>Eukaryota</taxon>
        <taxon>Metazoa</taxon>
        <taxon>Spiralia</taxon>
        <taxon>Lophotrochozoa</taxon>
        <taxon>Mollusca</taxon>
        <taxon>Gastropoda</taxon>
        <taxon>Heterobranchia</taxon>
        <taxon>Euthyneura</taxon>
        <taxon>Panpulmonata</taxon>
        <taxon>Sacoglossa</taxon>
        <taxon>Placobranchoidea</taxon>
        <taxon>Plakobranchidae</taxon>
        <taxon>Plakobranchus</taxon>
    </lineage>
</organism>
<dbReference type="Pfam" id="PF00059">
    <property type="entry name" value="Lectin_C"/>
    <property type="match status" value="2"/>
</dbReference>
<keyword evidence="2" id="KW-0675">Receptor</keyword>
<evidence type="ECO:0000313" key="3">
    <source>
        <dbReference type="Proteomes" id="UP000735302"/>
    </source>
</evidence>
<protein>
    <submittedName>
        <fullName evidence="2">Macrophage mannose receptor 1</fullName>
    </submittedName>
</protein>
<feature type="domain" description="C-type lectin" evidence="1">
    <location>
        <begin position="17"/>
        <end position="137"/>
    </location>
</feature>
<dbReference type="PROSITE" id="PS50041">
    <property type="entry name" value="C_TYPE_LECTIN_2"/>
    <property type="match status" value="2"/>
</dbReference>
<dbReference type="Gene3D" id="3.10.100.10">
    <property type="entry name" value="Mannose-Binding Protein A, subunit A"/>
    <property type="match status" value="2"/>
</dbReference>
<dbReference type="InterPro" id="IPR016187">
    <property type="entry name" value="CTDL_fold"/>
</dbReference>
<reference evidence="2 3" key="1">
    <citation type="journal article" date="2021" name="Elife">
        <title>Chloroplast acquisition without the gene transfer in kleptoplastic sea slugs, Plakobranchus ocellatus.</title>
        <authorList>
            <person name="Maeda T."/>
            <person name="Takahashi S."/>
            <person name="Yoshida T."/>
            <person name="Shimamura S."/>
            <person name="Takaki Y."/>
            <person name="Nagai Y."/>
            <person name="Toyoda A."/>
            <person name="Suzuki Y."/>
            <person name="Arimoto A."/>
            <person name="Ishii H."/>
            <person name="Satoh N."/>
            <person name="Nishiyama T."/>
            <person name="Hasebe M."/>
            <person name="Maruyama T."/>
            <person name="Minagawa J."/>
            <person name="Obokata J."/>
            <person name="Shigenobu S."/>
        </authorList>
    </citation>
    <scope>NUCLEOTIDE SEQUENCE [LARGE SCALE GENOMIC DNA]</scope>
</reference>
<feature type="domain" description="C-type lectin" evidence="1">
    <location>
        <begin position="156"/>
        <end position="291"/>
    </location>
</feature>
<dbReference type="InterPro" id="IPR001304">
    <property type="entry name" value="C-type_lectin-like"/>
</dbReference>
<evidence type="ECO:0000259" key="1">
    <source>
        <dbReference type="PROSITE" id="PS50041"/>
    </source>
</evidence>
<dbReference type="SUPFAM" id="SSF56436">
    <property type="entry name" value="C-type lectin-like"/>
    <property type="match status" value="2"/>
</dbReference>
<proteinExistence type="predicted"/>
<gene>
    <name evidence="2" type="ORF">PoB_007212800</name>
</gene>
<dbReference type="PANTHER" id="PTHR22803">
    <property type="entry name" value="MANNOSE, PHOSPHOLIPASE, LECTIN RECEPTOR RELATED"/>
    <property type="match status" value="1"/>
</dbReference>
<dbReference type="Proteomes" id="UP000735302">
    <property type="component" value="Unassembled WGS sequence"/>
</dbReference>
<dbReference type="AlphaFoldDB" id="A0AAV4DNH7"/>
<evidence type="ECO:0000313" key="2">
    <source>
        <dbReference type="EMBL" id="GFO45623.1"/>
    </source>
</evidence>
<dbReference type="EMBL" id="BLXT01008064">
    <property type="protein sequence ID" value="GFO45623.1"/>
    <property type="molecule type" value="Genomic_DNA"/>
</dbReference>
<dbReference type="InterPro" id="IPR050111">
    <property type="entry name" value="C-type_lectin/snaclec_domain"/>
</dbReference>